<evidence type="ECO:0000313" key="2">
    <source>
        <dbReference type="EMBL" id="CAL1407334.1"/>
    </source>
</evidence>
<accession>A0AAV2GAU5</accession>
<dbReference type="AlphaFoldDB" id="A0AAV2GAU5"/>
<reference evidence="2 3" key="1">
    <citation type="submission" date="2024-04" db="EMBL/GenBank/DDBJ databases">
        <authorList>
            <person name="Fracassetti M."/>
        </authorList>
    </citation>
    <scope>NUCLEOTIDE SEQUENCE [LARGE SCALE GENOMIC DNA]</scope>
</reference>
<sequence>MEIDGSSEGIDGSSDGDHGMSSGIAHDGRSGGDFRSGSGEDLGTSSGGDLGSGSDGDLDVSSDRHRVPQPRGRHSPCLEWLYLRLMRSFPNLLAFLFSRMVVGDGGHQLVPEVAPVRVWVGIYDDHDLVLLYSQAGCLSSS</sequence>
<keyword evidence="3" id="KW-1185">Reference proteome</keyword>
<feature type="compositionally biased region" description="Low complexity" evidence="1">
    <location>
        <begin position="33"/>
        <end position="44"/>
    </location>
</feature>
<feature type="region of interest" description="Disordered" evidence="1">
    <location>
        <begin position="1"/>
        <end position="74"/>
    </location>
</feature>
<feature type="compositionally biased region" description="Gly residues" evidence="1">
    <location>
        <begin position="45"/>
        <end position="54"/>
    </location>
</feature>
<evidence type="ECO:0000256" key="1">
    <source>
        <dbReference type="SAM" id="MobiDB-lite"/>
    </source>
</evidence>
<evidence type="ECO:0000313" key="3">
    <source>
        <dbReference type="Proteomes" id="UP001497516"/>
    </source>
</evidence>
<proteinExistence type="predicted"/>
<gene>
    <name evidence="2" type="ORF">LTRI10_LOCUS47007</name>
</gene>
<dbReference type="EMBL" id="OZ034821">
    <property type="protein sequence ID" value="CAL1407334.1"/>
    <property type="molecule type" value="Genomic_DNA"/>
</dbReference>
<feature type="compositionally biased region" description="Low complexity" evidence="1">
    <location>
        <begin position="1"/>
        <end position="24"/>
    </location>
</feature>
<protein>
    <submittedName>
        <fullName evidence="2">Uncharacterized protein</fullName>
    </submittedName>
</protein>
<dbReference type="Proteomes" id="UP001497516">
    <property type="component" value="Chromosome 8"/>
</dbReference>
<name>A0AAV2GAU5_9ROSI</name>
<organism evidence="2 3">
    <name type="scientific">Linum trigynum</name>
    <dbReference type="NCBI Taxonomy" id="586398"/>
    <lineage>
        <taxon>Eukaryota</taxon>
        <taxon>Viridiplantae</taxon>
        <taxon>Streptophyta</taxon>
        <taxon>Embryophyta</taxon>
        <taxon>Tracheophyta</taxon>
        <taxon>Spermatophyta</taxon>
        <taxon>Magnoliopsida</taxon>
        <taxon>eudicotyledons</taxon>
        <taxon>Gunneridae</taxon>
        <taxon>Pentapetalae</taxon>
        <taxon>rosids</taxon>
        <taxon>fabids</taxon>
        <taxon>Malpighiales</taxon>
        <taxon>Linaceae</taxon>
        <taxon>Linum</taxon>
    </lineage>
</organism>